<dbReference type="Proteomes" id="UP001153714">
    <property type="component" value="Chromosome 2"/>
</dbReference>
<keyword evidence="6" id="KW-0732">Signal</keyword>
<dbReference type="OrthoDB" id="3626597at2759"/>
<comment type="cofactor">
    <cofactor evidence="1">
        <name>Zn(2+)</name>
        <dbReference type="ChEBI" id="CHEBI:29105"/>
    </cofactor>
</comment>
<comment type="similarity">
    <text evidence="2 10">Belongs to the peptidase M14 family.</text>
</comment>
<dbReference type="GO" id="GO:0006508">
    <property type="term" value="P:proteolysis"/>
    <property type="evidence" value="ECO:0007669"/>
    <property type="project" value="UniProtKB-KW"/>
</dbReference>
<reference evidence="12" key="2">
    <citation type="submission" date="2022-10" db="EMBL/GenBank/DDBJ databases">
        <authorList>
            <consortium name="ENA_rothamsted_submissions"/>
            <consortium name="culmorum"/>
            <person name="King R."/>
        </authorList>
    </citation>
    <scope>NUCLEOTIDE SEQUENCE</scope>
</reference>
<feature type="active site" description="Proton donor/acceptor" evidence="10">
    <location>
        <position position="263"/>
    </location>
</feature>
<dbReference type="GO" id="GO:0008270">
    <property type="term" value="F:zinc ion binding"/>
    <property type="evidence" value="ECO:0007669"/>
    <property type="project" value="InterPro"/>
</dbReference>
<evidence type="ECO:0000256" key="8">
    <source>
        <dbReference type="ARBA" id="ARBA00022833"/>
    </source>
</evidence>
<dbReference type="PROSITE" id="PS52035">
    <property type="entry name" value="PEPTIDASE_M14"/>
    <property type="match status" value="1"/>
</dbReference>
<evidence type="ECO:0000259" key="11">
    <source>
        <dbReference type="PROSITE" id="PS52035"/>
    </source>
</evidence>
<dbReference type="SMART" id="SM00631">
    <property type="entry name" value="Zn_pept"/>
    <property type="match status" value="1"/>
</dbReference>
<dbReference type="PANTHER" id="PTHR11705">
    <property type="entry name" value="PROTEASE FAMILY M14 CARBOXYPEPTIDASE A,B"/>
    <property type="match status" value="1"/>
</dbReference>
<dbReference type="AlphaFoldDB" id="A0A9N9WEA0"/>
<keyword evidence="4" id="KW-0645">Protease</keyword>
<dbReference type="PRINTS" id="PR00765">
    <property type="entry name" value="CRBOXYPTASEA"/>
</dbReference>
<evidence type="ECO:0000256" key="7">
    <source>
        <dbReference type="ARBA" id="ARBA00022801"/>
    </source>
</evidence>
<proteinExistence type="inferred from homology"/>
<gene>
    <name evidence="12" type="ORF">DIATSA_LOCUS7204</name>
</gene>
<evidence type="ECO:0000256" key="10">
    <source>
        <dbReference type="PROSITE-ProRule" id="PRU01379"/>
    </source>
</evidence>
<dbReference type="InterPro" id="IPR000834">
    <property type="entry name" value="Peptidase_M14"/>
</dbReference>
<keyword evidence="5" id="KW-0479">Metal-binding</keyword>
<keyword evidence="3" id="KW-0121">Carboxypeptidase</keyword>
<keyword evidence="8" id="KW-0862">Zinc</keyword>
<evidence type="ECO:0000256" key="3">
    <source>
        <dbReference type="ARBA" id="ARBA00022645"/>
    </source>
</evidence>
<evidence type="ECO:0000256" key="1">
    <source>
        <dbReference type="ARBA" id="ARBA00001947"/>
    </source>
</evidence>
<evidence type="ECO:0000313" key="13">
    <source>
        <dbReference type="Proteomes" id="UP001153714"/>
    </source>
</evidence>
<protein>
    <recommendedName>
        <fullName evidence="11">Peptidase M14 domain-containing protein</fullName>
    </recommendedName>
</protein>
<dbReference type="EMBL" id="OU893333">
    <property type="protein sequence ID" value="CAG9789473.1"/>
    <property type="molecule type" value="Genomic_DNA"/>
</dbReference>
<evidence type="ECO:0000256" key="6">
    <source>
        <dbReference type="ARBA" id="ARBA00022729"/>
    </source>
</evidence>
<organism evidence="12 13">
    <name type="scientific">Diatraea saccharalis</name>
    <name type="common">sugarcane borer</name>
    <dbReference type="NCBI Taxonomy" id="40085"/>
    <lineage>
        <taxon>Eukaryota</taxon>
        <taxon>Metazoa</taxon>
        <taxon>Ecdysozoa</taxon>
        <taxon>Arthropoda</taxon>
        <taxon>Hexapoda</taxon>
        <taxon>Insecta</taxon>
        <taxon>Pterygota</taxon>
        <taxon>Neoptera</taxon>
        <taxon>Endopterygota</taxon>
        <taxon>Lepidoptera</taxon>
        <taxon>Glossata</taxon>
        <taxon>Ditrysia</taxon>
        <taxon>Pyraloidea</taxon>
        <taxon>Crambidae</taxon>
        <taxon>Crambinae</taxon>
        <taxon>Diatraea</taxon>
    </lineage>
</organism>
<dbReference type="Pfam" id="PF00246">
    <property type="entry name" value="Peptidase_M14"/>
    <property type="match status" value="1"/>
</dbReference>
<reference evidence="12" key="1">
    <citation type="submission" date="2021-12" db="EMBL/GenBank/DDBJ databases">
        <authorList>
            <person name="King R."/>
        </authorList>
    </citation>
    <scope>NUCLEOTIDE SEQUENCE</scope>
</reference>
<dbReference type="GO" id="GO:0004181">
    <property type="term" value="F:metallocarboxypeptidase activity"/>
    <property type="evidence" value="ECO:0007669"/>
    <property type="project" value="InterPro"/>
</dbReference>
<accession>A0A9N9WEA0</accession>
<dbReference type="SUPFAM" id="SSF53187">
    <property type="entry name" value="Zn-dependent exopeptidases"/>
    <property type="match status" value="1"/>
</dbReference>
<keyword evidence="9" id="KW-0482">Metalloprotease</keyword>
<evidence type="ECO:0000256" key="4">
    <source>
        <dbReference type="ARBA" id="ARBA00022670"/>
    </source>
</evidence>
<dbReference type="Gene3D" id="3.40.630.10">
    <property type="entry name" value="Zn peptidases"/>
    <property type="match status" value="1"/>
</dbReference>
<name>A0A9N9WEA0_9NEOP</name>
<evidence type="ECO:0000256" key="5">
    <source>
        <dbReference type="ARBA" id="ARBA00022723"/>
    </source>
</evidence>
<evidence type="ECO:0000256" key="9">
    <source>
        <dbReference type="ARBA" id="ARBA00023049"/>
    </source>
</evidence>
<keyword evidence="7" id="KW-0378">Hydrolase</keyword>
<sequence length="337" mass="38846">MELRKQVSAEELVYAANVSQRTSGNTDASVMIKTIMASPTRATKIRKSIASKLESKVIVEGGIHAREWISPAFVTYMIYKTITAPKCNNKEWKKIALTYEWYFMPVVNPDGYEYSHTEDRLWRKNRNDPSVDINRNFDSAFGTVGVSSYEYDVTYCGEKPFSEPESVAMGKFIRSHSKDLEYYIAFHSYGQYMIIPYAHLKTHMENYDEMKTLGDKVKNTIYRRYKTNYYVGTAYDTVGYQTSGVSGCWVKKTFRVPYVLTFELRDEGENGFALPPSEILPTCLETMDGMVTLFKPRVEHFMKLRPGLVPPNDQNTIVSDTFVILFNILLFLIVRFD</sequence>
<feature type="domain" description="Peptidase M14" evidence="11">
    <location>
        <begin position="1"/>
        <end position="297"/>
    </location>
</feature>
<dbReference type="FunFam" id="3.40.630.10:FF:000084">
    <property type="entry name" value="Carboxypeptidase B2"/>
    <property type="match status" value="1"/>
</dbReference>
<dbReference type="PANTHER" id="PTHR11705:SF153">
    <property type="entry name" value="ZINC CARBOXYPEPTIDASE A 1-LIKE PROTEIN"/>
    <property type="match status" value="1"/>
</dbReference>
<evidence type="ECO:0000313" key="12">
    <source>
        <dbReference type="EMBL" id="CAG9789473.1"/>
    </source>
</evidence>
<dbReference type="GO" id="GO:0005615">
    <property type="term" value="C:extracellular space"/>
    <property type="evidence" value="ECO:0007669"/>
    <property type="project" value="TreeGrafter"/>
</dbReference>
<evidence type="ECO:0000256" key="2">
    <source>
        <dbReference type="ARBA" id="ARBA00005988"/>
    </source>
</evidence>
<keyword evidence="13" id="KW-1185">Reference proteome</keyword>